<proteinExistence type="predicted"/>
<feature type="compositionally biased region" description="Basic and acidic residues" evidence="1">
    <location>
        <begin position="340"/>
        <end position="364"/>
    </location>
</feature>
<sequence>MGNKSSSSSQIPPYLLRSGSDSKNVPKHGSHYYTAPFIAQPYGVPAFHQSISSLQHFGGTDSGYMTSSADSERWRANNWKIGNSRLSLNEAFFMDGPPGAPPSTVLPMPTVISIPPPTLKQFKKWQKKQKKMLKKMGSIPTNIIPPHASVTPLLQYSRAFSVDNLSRQVLDGYVDVPIPQKHNWKECRKVMKNQTYSETASDMPSGPLKSSVSRLRLSSCSNGFAVSDKQMIHSAPSTNTSDRSRLTSTTDHSSSLHHQTPSPVQLKNSSNQHLQRIRVSRNDPGLSGTAKRLQQWNLAAKGGSSATMQHGVDEEMNSEVRKCEIGPHSADINYFQKESKKTATTSEHGHPKVETSYDCDERNNGYRNGTSGSDTNNQYSDCNANNNGDISSERNIPVKITLEAEKVPEKNNIQSFSKNSTDSTDDDKLQRQQQLPVQYFGMDLDHSKTGKSEAAMIVSPKYTTTMKSLEVFGECESRKELSQIHSDVRSKAAMFDIEAFRNERKVDEQKAANRYRSRSTPRSNVYIPQPDYRRYNPISVDISQNSSRYGGIHSSNVPVATATKFDRYSQRYNEGNSNMNLNDSITEVGAKCGNSYHNNNEKMIKQQQQKQQQRQPYSDHGDEMLQQHNRTYDATEYHIQNAAQRDTEKPWRISVAY</sequence>
<evidence type="ECO:0000313" key="2">
    <source>
        <dbReference type="EMBL" id="OZC10367.1"/>
    </source>
</evidence>
<dbReference type="OrthoDB" id="5842445at2759"/>
<feature type="region of interest" description="Disordered" evidence="1">
    <location>
        <begin position="508"/>
        <end position="531"/>
    </location>
</feature>
<organism evidence="2 3">
    <name type="scientific">Onchocerca flexuosa</name>
    <dbReference type="NCBI Taxonomy" id="387005"/>
    <lineage>
        <taxon>Eukaryota</taxon>
        <taxon>Metazoa</taxon>
        <taxon>Ecdysozoa</taxon>
        <taxon>Nematoda</taxon>
        <taxon>Chromadorea</taxon>
        <taxon>Rhabditida</taxon>
        <taxon>Spirurina</taxon>
        <taxon>Spiruromorpha</taxon>
        <taxon>Filarioidea</taxon>
        <taxon>Onchocercidae</taxon>
        <taxon>Onchocerca</taxon>
    </lineage>
</organism>
<feature type="compositionally biased region" description="Low complexity" evidence="1">
    <location>
        <begin position="237"/>
        <end position="257"/>
    </location>
</feature>
<keyword evidence="3" id="KW-1185">Reference proteome</keyword>
<dbReference type="EMBL" id="KZ269987">
    <property type="protein sequence ID" value="OZC10367.1"/>
    <property type="molecule type" value="Genomic_DNA"/>
</dbReference>
<feature type="region of interest" description="Disordered" evidence="1">
    <location>
        <begin position="230"/>
        <end position="272"/>
    </location>
</feature>
<feature type="compositionally biased region" description="Polar residues" evidence="1">
    <location>
        <begin position="365"/>
        <end position="392"/>
    </location>
</feature>
<feature type="region of interest" description="Disordered" evidence="1">
    <location>
        <begin position="1"/>
        <end position="23"/>
    </location>
</feature>
<feature type="region of interest" description="Disordered" evidence="1">
    <location>
        <begin position="409"/>
        <end position="430"/>
    </location>
</feature>
<dbReference type="AlphaFoldDB" id="A0A238BYL6"/>
<feature type="compositionally biased region" description="Polar residues" evidence="1">
    <location>
        <begin position="1"/>
        <end position="11"/>
    </location>
</feature>
<feature type="compositionally biased region" description="Polar residues" evidence="1">
    <location>
        <begin position="258"/>
        <end position="272"/>
    </location>
</feature>
<accession>A0A238BYL6</accession>
<evidence type="ECO:0000256" key="1">
    <source>
        <dbReference type="SAM" id="MobiDB-lite"/>
    </source>
</evidence>
<evidence type="ECO:0000313" key="3">
    <source>
        <dbReference type="Proteomes" id="UP000242913"/>
    </source>
</evidence>
<feature type="region of interest" description="Disordered" evidence="1">
    <location>
        <begin position="340"/>
        <end position="392"/>
    </location>
</feature>
<gene>
    <name evidence="2" type="ORF">X798_02674</name>
</gene>
<protein>
    <submittedName>
        <fullName evidence="2">Uncharacterized protein</fullName>
    </submittedName>
</protein>
<dbReference type="Proteomes" id="UP000242913">
    <property type="component" value="Unassembled WGS sequence"/>
</dbReference>
<name>A0A238BYL6_9BILA</name>
<reference evidence="2 3" key="1">
    <citation type="submission" date="2015-12" db="EMBL/GenBank/DDBJ databases">
        <title>Draft genome of the nematode, Onchocerca flexuosa.</title>
        <authorList>
            <person name="Mitreva M."/>
        </authorList>
    </citation>
    <scope>NUCLEOTIDE SEQUENCE [LARGE SCALE GENOMIC DNA]</scope>
    <source>
        <strain evidence="2">Red Deer</strain>
    </source>
</reference>